<accession>A0ABY9Q5W7</accession>
<evidence type="ECO:0000313" key="3">
    <source>
        <dbReference type="Proteomes" id="UP001235030"/>
    </source>
</evidence>
<dbReference type="RefSeq" id="WP_228105285.1">
    <property type="nucleotide sequence ID" value="NZ_CP101637.1"/>
</dbReference>
<evidence type="ECO:0000259" key="1">
    <source>
        <dbReference type="PROSITE" id="PS51819"/>
    </source>
</evidence>
<reference evidence="2 3" key="1">
    <citation type="submission" date="2022-07" db="EMBL/GenBank/DDBJ databases">
        <title>Genome sequence of Terrisporobacter mayombei DSM6539.</title>
        <authorList>
            <person name="Boeer T."/>
            <person name="Bengelsdorf F.R."/>
            <person name="Daniel R."/>
            <person name="Poehlein A."/>
        </authorList>
    </citation>
    <scope>NUCLEOTIDE SEQUENCE [LARGE SCALE GENOMIC DNA]</scope>
    <source>
        <strain evidence="2 3">DSM 6539</strain>
    </source>
</reference>
<dbReference type="PANTHER" id="PTHR36437:SF2">
    <property type="entry name" value="GLYOXALASE_BLEOMYCIN RESISTANCE PROTEIN_DIOXYGENASE"/>
    <property type="match status" value="1"/>
</dbReference>
<protein>
    <recommendedName>
        <fullName evidence="1">VOC domain-containing protein</fullName>
    </recommendedName>
</protein>
<keyword evidence="3" id="KW-1185">Reference proteome</keyword>
<dbReference type="PANTHER" id="PTHR36437">
    <property type="entry name" value="GLYOXALASE/BLEOMYCIN RESISTANCE PROTEIN/DIOXYGENASE"/>
    <property type="match status" value="1"/>
</dbReference>
<dbReference type="InterPro" id="IPR029068">
    <property type="entry name" value="Glyas_Bleomycin-R_OHBP_Dase"/>
</dbReference>
<name>A0ABY9Q5W7_9FIRM</name>
<proteinExistence type="predicted"/>
<dbReference type="InterPro" id="IPR004360">
    <property type="entry name" value="Glyas_Fos-R_dOase_dom"/>
</dbReference>
<dbReference type="PROSITE" id="PS51819">
    <property type="entry name" value="VOC"/>
    <property type="match status" value="1"/>
</dbReference>
<dbReference type="EMBL" id="CP101637">
    <property type="protein sequence ID" value="WMT82979.1"/>
    <property type="molecule type" value="Genomic_DNA"/>
</dbReference>
<evidence type="ECO:0000313" key="2">
    <source>
        <dbReference type="EMBL" id="WMT82979.1"/>
    </source>
</evidence>
<dbReference type="Gene3D" id="3.10.180.10">
    <property type="entry name" value="2,3-Dihydroxybiphenyl 1,2-Dioxygenase, domain 1"/>
    <property type="match status" value="1"/>
</dbReference>
<organism evidence="2 3">
    <name type="scientific">Terrisporobacter mayombei</name>
    <dbReference type="NCBI Taxonomy" id="1541"/>
    <lineage>
        <taxon>Bacteria</taxon>
        <taxon>Bacillati</taxon>
        <taxon>Bacillota</taxon>
        <taxon>Clostridia</taxon>
        <taxon>Peptostreptococcales</taxon>
        <taxon>Peptostreptococcaceae</taxon>
        <taxon>Terrisporobacter</taxon>
    </lineage>
</organism>
<dbReference type="Proteomes" id="UP001235030">
    <property type="component" value="Chromosome"/>
</dbReference>
<sequence length="127" mass="14838">MINKIGKITIYVNDQKEAKEFWTKKMNFVIKLEQPMGPNMTWLEVGPSEDEFTSFVIYERQLMLAQKPDANVSHPSIILSTDDIETTYNELKSKGINVGKLMIMPYGKMFNFADQDKNEYLVREDKY</sequence>
<feature type="domain" description="VOC" evidence="1">
    <location>
        <begin position="4"/>
        <end position="125"/>
    </location>
</feature>
<gene>
    <name evidence="2" type="ORF">TEMA_34770</name>
</gene>
<dbReference type="InterPro" id="IPR037523">
    <property type="entry name" value="VOC_core"/>
</dbReference>
<dbReference type="Pfam" id="PF00903">
    <property type="entry name" value="Glyoxalase"/>
    <property type="match status" value="1"/>
</dbReference>
<dbReference type="SUPFAM" id="SSF54593">
    <property type="entry name" value="Glyoxalase/Bleomycin resistance protein/Dihydroxybiphenyl dioxygenase"/>
    <property type="match status" value="1"/>
</dbReference>